<dbReference type="EnsemblPlants" id="AET5Gv20146500.1">
    <property type="protein sequence ID" value="AET5Gv20146500.1"/>
    <property type="gene ID" value="AET5Gv20146500"/>
</dbReference>
<dbReference type="PANTHER" id="PTHR11654">
    <property type="entry name" value="OLIGOPEPTIDE TRANSPORTER-RELATED"/>
    <property type="match status" value="1"/>
</dbReference>
<evidence type="ECO:0000313" key="8">
    <source>
        <dbReference type="Proteomes" id="UP000015105"/>
    </source>
</evidence>
<evidence type="ECO:0000256" key="3">
    <source>
        <dbReference type="ARBA" id="ARBA00022692"/>
    </source>
</evidence>
<dbReference type="AlphaFoldDB" id="A0A453JPG1"/>
<keyword evidence="8" id="KW-1185">Reference proteome</keyword>
<evidence type="ECO:0008006" key="9">
    <source>
        <dbReference type="Google" id="ProtNLM"/>
    </source>
</evidence>
<proteinExistence type="inferred from homology"/>
<reference evidence="8" key="1">
    <citation type="journal article" date="2014" name="Science">
        <title>Ancient hybridizations among the ancestral genomes of bread wheat.</title>
        <authorList>
            <consortium name="International Wheat Genome Sequencing Consortium,"/>
            <person name="Marcussen T."/>
            <person name="Sandve S.R."/>
            <person name="Heier L."/>
            <person name="Spannagl M."/>
            <person name="Pfeifer M."/>
            <person name="Jakobsen K.S."/>
            <person name="Wulff B.B."/>
            <person name="Steuernagel B."/>
            <person name="Mayer K.F."/>
            <person name="Olsen O.A."/>
        </authorList>
    </citation>
    <scope>NUCLEOTIDE SEQUENCE [LARGE SCALE GENOMIC DNA]</scope>
    <source>
        <strain evidence="8">cv. AL8/78</strain>
    </source>
</reference>
<reference evidence="7" key="4">
    <citation type="submission" date="2019-03" db="UniProtKB">
        <authorList>
            <consortium name="EnsemblPlants"/>
        </authorList>
    </citation>
    <scope>IDENTIFICATION</scope>
</reference>
<reference evidence="7" key="5">
    <citation type="journal article" date="2021" name="G3 (Bethesda)">
        <title>Aegilops tauschii genome assembly Aet v5.0 features greater sequence contiguity and improved annotation.</title>
        <authorList>
            <person name="Wang L."/>
            <person name="Zhu T."/>
            <person name="Rodriguez J.C."/>
            <person name="Deal K.R."/>
            <person name="Dubcovsky J."/>
            <person name="McGuire P.E."/>
            <person name="Lux T."/>
            <person name="Spannagl M."/>
            <person name="Mayer K.F.X."/>
            <person name="Baldrich P."/>
            <person name="Meyers B.C."/>
            <person name="Huo N."/>
            <person name="Gu Y.Q."/>
            <person name="Zhou H."/>
            <person name="Devos K.M."/>
            <person name="Bennetzen J.L."/>
            <person name="Unver T."/>
            <person name="Budak H."/>
            <person name="Gulick P.J."/>
            <person name="Galiba G."/>
            <person name="Kalapos B."/>
            <person name="Nelson D.R."/>
            <person name="Li P."/>
            <person name="You F.M."/>
            <person name="Luo M.C."/>
            <person name="Dvorak J."/>
        </authorList>
    </citation>
    <scope>NUCLEOTIDE SEQUENCE [LARGE SCALE GENOMIC DNA]</scope>
    <source>
        <strain evidence="7">cv. AL8/78</strain>
    </source>
</reference>
<dbReference type="Gramene" id="AET5Gv20146500.1">
    <property type="protein sequence ID" value="AET5Gv20146500.1"/>
    <property type="gene ID" value="AET5Gv20146500"/>
</dbReference>
<feature type="transmembrane region" description="Helical" evidence="6">
    <location>
        <begin position="200"/>
        <end position="219"/>
    </location>
</feature>
<feature type="transmembrane region" description="Helical" evidence="6">
    <location>
        <begin position="156"/>
        <end position="180"/>
    </location>
</feature>
<reference evidence="7" key="3">
    <citation type="journal article" date="2017" name="Nature">
        <title>Genome sequence of the progenitor of the wheat D genome Aegilops tauschii.</title>
        <authorList>
            <person name="Luo M.C."/>
            <person name="Gu Y.Q."/>
            <person name="Puiu D."/>
            <person name="Wang H."/>
            <person name="Twardziok S.O."/>
            <person name="Deal K.R."/>
            <person name="Huo N."/>
            <person name="Zhu T."/>
            <person name="Wang L."/>
            <person name="Wang Y."/>
            <person name="McGuire P.E."/>
            <person name="Liu S."/>
            <person name="Long H."/>
            <person name="Ramasamy R.K."/>
            <person name="Rodriguez J.C."/>
            <person name="Van S.L."/>
            <person name="Yuan L."/>
            <person name="Wang Z."/>
            <person name="Xia Z."/>
            <person name="Xiao L."/>
            <person name="Anderson O.D."/>
            <person name="Ouyang S."/>
            <person name="Liang Y."/>
            <person name="Zimin A.V."/>
            <person name="Pertea G."/>
            <person name="Qi P."/>
            <person name="Bennetzen J.L."/>
            <person name="Dai X."/>
            <person name="Dawson M.W."/>
            <person name="Muller H.G."/>
            <person name="Kugler K."/>
            <person name="Rivarola-Duarte L."/>
            <person name="Spannagl M."/>
            <person name="Mayer K.F.X."/>
            <person name="Lu F.H."/>
            <person name="Bevan M.W."/>
            <person name="Leroy P."/>
            <person name="Li P."/>
            <person name="You F.M."/>
            <person name="Sun Q."/>
            <person name="Liu Z."/>
            <person name="Lyons E."/>
            <person name="Wicker T."/>
            <person name="Salzberg S.L."/>
            <person name="Devos K.M."/>
            <person name="Dvorak J."/>
        </authorList>
    </citation>
    <scope>NUCLEOTIDE SEQUENCE [LARGE SCALE GENOMIC DNA]</scope>
    <source>
        <strain evidence="7">cv. AL8/78</strain>
    </source>
</reference>
<dbReference type="InterPro" id="IPR036259">
    <property type="entry name" value="MFS_trans_sf"/>
</dbReference>
<keyword evidence="5 6" id="KW-0472">Membrane</keyword>
<evidence type="ECO:0000256" key="5">
    <source>
        <dbReference type="ARBA" id="ARBA00023136"/>
    </source>
</evidence>
<dbReference type="Proteomes" id="UP000015105">
    <property type="component" value="Chromosome 5D"/>
</dbReference>
<organism evidence="7 8">
    <name type="scientific">Aegilops tauschii subsp. strangulata</name>
    <name type="common">Goatgrass</name>
    <dbReference type="NCBI Taxonomy" id="200361"/>
    <lineage>
        <taxon>Eukaryota</taxon>
        <taxon>Viridiplantae</taxon>
        <taxon>Streptophyta</taxon>
        <taxon>Embryophyta</taxon>
        <taxon>Tracheophyta</taxon>
        <taxon>Spermatophyta</taxon>
        <taxon>Magnoliopsida</taxon>
        <taxon>Liliopsida</taxon>
        <taxon>Poales</taxon>
        <taxon>Poaceae</taxon>
        <taxon>BOP clade</taxon>
        <taxon>Pooideae</taxon>
        <taxon>Triticodae</taxon>
        <taxon>Triticeae</taxon>
        <taxon>Triticinae</taxon>
        <taxon>Aegilops</taxon>
    </lineage>
</organism>
<comment type="subcellular location">
    <subcellularLocation>
        <location evidence="1">Membrane</location>
        <topology evidence="1">Multi-pass membrane protein</topology>
    </subcellularLocation>
</comment>
<feature type="transmembrane region" description="Helical" evidence="6">
    <location>
        <begin position="6"/>
        <end position="24"/>
    </location>
</feature>
<dbReference type="GO" id="GO:0016020">
    <property type="term" value="C:membrane"/>
    <property type="evidence" value="ECO:0007669"/>
    <property type="project" value="UniProtKB-SubCell"/>
</dbReference>
<keyword evidence="4 6" id="KW-1133">Transmembrane helix</keyword>
<dbReference type="InterPro" id="IPR000109">
    <property type="entry name" value="POT_fam"/>
</dbReference>
<dbReference type="GO" id="GO:0022857">
    <property type="term" value="F:transmembrane transporter activity"/>
    <property type="evidence" value="ECO:0007669"/>
    <property type="project" value="InterPro"/>
</dbReference>
<comment type="similarity">
    <text evidence="2">Belongs to the major facilitator superfamily. Proton-dependent oligopeptide transporter (POT/PTR) (TC 2.A.17) family.</text>
</comment>
<evidence type="ECO:0000256" key="4">
    <source>
        <dbReference type="ARBA" id="ARBA00022989"/>
    </source>
</evidence>
<accession>A0A453JPG1</accession>
<reference evidence="8" key="2">
    <citation type="journal article" date="2017" name="Nat. Plants">
        <title>The Aegilops tauschii genome reveals multiple impacts of transposons.</title>
        <authorList>
            <person name="Zhao G."/>
            <person name="Zou C."/>
            <person name="Li K."/>
            <person name="Wang K."/>
            <person name="Li T."/>
            <person name="Gao L."/>
            <person name="Zhang X."/>
            <person name="Wang H."/>
            <person name="Yang Z."/>
            <person name="Liu X."/>
            <person name="Jiang W."/>
            <person name="Mao L."/>
            <person name="Kong X."/>
            <person name="Jiao Y."/>
            <person name="Jia J."/>
        </authorList>
    </citation>
    <scope>NUCLEOTIDE SEQUENCE [LARGE SCALE GENOMIC DNA]</scope>
    <source>
        <strain evidence="8">cv. AL8/78</strain>
    </source>
</reference>
<protein>
    <recommendedName>
        <fullName evidence="9">Peptide transporter PTR2</fullName>
    </recommendedName>
</protein>
<feature type="transmembrane region" description="Helical" evidence="6">
    <location>
        <begin position="116"/>
        <end position="135"/>
    </location>
</feature>
<evidence type="ECO:0000256" key="2">
    <source>
        <dbReference type="ARBA" id="ARBA00005982"/>
    </source>
</evidence>
<name>A0A453JPG1_AEGTS</name>
<evidence type="ECO:0000313" key="7">
    <source>
        <dbReference type="EnsemblPlants" id="AET5Gv20146500.1"/>
    </source>
</evidence>
<sequence length="227" mass="25123">MLPIWATGIVFFAILAQFSSMFLVQGRMMDTMVGTFAIPTVSLACFDAVSVILFVPVYDRVVIPAARRFTDNERGFSELRWFGIGQSCPSWLLGAQQFFHDVQLDSRGLVLGRMCILWHVPQYLLVGASVVFACVGQSEFFYNEAPVSMRSLCTALGLLTVSLGSYLSSLVVTLVSSITTRGVEPGWMPNNLNVGHLDRLFWLVAALSSLNLAVFVCCAKRYKTLKQ</sequence>
<evidence type="ECO:0000256" key="6">
    <source>
        <dbReference type="SAM" id="Phobius"/>
    </source>
</evidence>
<feature type="transmembrane region" description="Helical" evidence="6">
    <location>
        <begin position="36"/>
        <end position="58"/>
    </location>
</feature>
<keyword evidence="3 6" id="KW-0812">Transmembrane</keyword>
<dbReference type="Pfam" id="PF00854">
    <property type="entry name" value="PTR2"/>
    <property type="match status" value="1"/>
</dbReference>
<evidence type="ECO:0000256" key="1">
    <source>
        <dbReference type="ARBA" id="ARBA00004141"/>
    </source>
</evidence>
<dbReference type="Gene3D" id="1.20.1250.20">
    <property type="entry name" value="MFS general substrate transporter like domains"/>
    <property type="match status" value="1"/>
</dbReference>